<protein>
    <submittedName>
        <fullName evidence="2">Uncharacterized protein</fullName>
    </submittedName>
</protein>
<sequence>MVFTASPPARQPTVLEDAAITSTHALQNAGEPDASYADDSQSDMSLEIACSFSSPTNNNDRVSLRGGVPKYRPRGDSRYRPPSARDEEDESEEESEEGYIDYRYVKDIPEDDTLSTSSDWDHYGNLPMTIDEYNRTVARLEGSEDWNAEQKKLHKLIYMRGLHPMMPSWWRLSFKMWGVTQRELDDVFTPKHSRKRVAIHAHGNELNATKALESLFYLSQTVADYEEIGYQHKIARTIGKGLRDYINWSLRDAGIYKAKTQPNILVKEYAPDFSSDNDGESMGSASTASSVGGGQDLDDEMTGTVDIIAKTVAVLTEEEQQRRFTWAISRDLERRLRNLGQQWRELLRGEGGRDYLAQLPTLYAFAIVQHIVMLASHDPSVPDNPVVVLEQVRLNDRGQWLWNALSLAIPVNMARDGLDRLWDTGLIVPLREHPDSDLDL</sequence>
<dbReference type="OrthoDB" id="5286775at2759"/>
<evidence type="ECO:0000313" key="3">
    <source>
        <dbReference type="Proteomes" id="UP000078237"/>
    </source>
</evidence>
<feature type="region of interest" description="Disordered" evidence="1">
    <location>
        <begin position="51"/>
        <end position="97"/>
    </location>
</feature>
<feature type="compositionally biased region" description="Acidic residues" evidence="1">
    <location>
        <begin position="86"/>
        <end position="97"/>
    </location>
</feature>
<proteinExistence type="predicted"/>
<feature type="compositionally biased region" description="Low complexity" evidence="1">
    <location>
        <begin position="280"/>
        <end position="290"/>
    </location>
</feature>
<accession>A0A150ASH8</accession>
<dbReference type="EMBL" id="LCTW02000001">
    <property type="protein sequence ID" value="KXX83406.1"/>
    <property type="molecule type" value="Genomic_DNA"/>
</dbReference>
<keyword evidence="3" id="KW-1185">Reference proteome</keyword>
<evidence type="ECO:0000313" key="2">
    <source>
        <dbReference type="EMBL" id="KXX83406.1"/>
    </source>
</evidence>
<reference evidence="2 3" key="1">
    <citation type="journal article" date="2016" name="Genome Announc.">
        <title>Genome Sequence of Madurella mycetomatis mm55, Isolated from a Human Mycetoma Case in Sudan.</title>
        <authorList>
            <person name="Smit S."/>
            <person name="Derks M.F."/>
            <person name="Bervoets S."/>
            <person name="Fahal A."/>
            <person name="van Leeuwen W."/>
            <person name="van Belkum A."/>
            <person name="van de Sande W.W."/>
        </authorList>
    </citation>
    <scope>NUCLEOTIDE SEQUENCE [LARGE SCALE GENOMIC DNA]</scope>
    <source>
        <strain evidence="3">mm55</strain>
    </source>
</reference>
<feature type="region of interest" description="Disordered" evidence="1">
    <location>
        <begin position="275"/>
        <end position="296"/>
    </location>
</feature>
<evidence type="ECO:0000256" key="1">
    <source>
        <dbReference type="SAM" id="MobiDB-lite"/>
    </source>
</evidence>
<comment type="caution">
    <text evidence="2">The sequence shown here is derived from an EMBL/GenBank/DDBJ whole genome shotgun (WGS) entry which is preliminary data.</text>
</comment>
<organism evidence="2 3">
    <name type="scientific">Madurella mycetomatis</name>
    <dbReference type="NCBI Taxonomy" id="100816"/>
    <lineage>
        <taxon>Eukaryota</taxon>
        <taxon>Fungi</taxon>
        <taxon>Dikarya</taxon>
        <taxon>Ascomycota</taxon>
        <taxon>Pezizomycotina</taxon>
        <taxon>Sordariomycetes</taxon>
        <taxon>Sordariomycetidae</taxon>
        <taxon>Sordariales</taxon>
        <taxon>Sordariales incertae sedis</taxon>
        <taxon>Madurella</taxon>
    </lineage>
</organism>
<dbReference type="Proteomes" id="UP000078237">
    <property type="component" value="Unassembled WGS sequence"/>
</dbReference>
<feature type="compositionally biased region" description="Polar residues" evidence="1">
    <location>
        <begin position="51"/>
        <end position="61"/>
    </location>
</feature>
<feature type="compositionally biased region" description="Basic and acidic residues" evidence="1">
    <location>
        <begin position="73"/>
        <end position="85"/>
    </location>
</feature>
<dbReference type="VEuPathDB" id="FungiDB:MMYC01_200140"/>
<gene>
    <name evidence="2" type="ORF">MMYC01_200140</name>
</gene>
<name>A0A150ASH8_9PEZI</name>
<dbReference type="AlphaFoldDB" id="A0A150ASH8"/>